<accession>A0ABS3W9U2</accession>
<reference evidence="3 4" key="1">
    <citation type="submission" date="2021-03" db="EMBL/GenBank/DDBJ databases">
        <title>Paenibacillus artemisicola MWE-103 whole genome sequence.</title>
        <authorList>
            <person name="Ham Y.J."/>
        </authorList>
    </citation>
    <scope>NUCLEOTIDE SEQUENCE [LARGE SCALE GENOMIC DNA]</scope>
    <source>
        <strain evidence="3 4">MWE-103</strain>
    </source>
</reference>
<organism evidence="3 4">
    <name type="scientific">Paenibacillus artemisiicola</name>
    <dbReference type="NCBI Taxonomy" id="1172618"/>
    <lineage>
        <taxon>Bacteria</taxon>
        <taxon>Bacillati</taxon>
        <taxon>Bacillota</taxon>
        <taxon>Bacilli</taxon>
        <taxon>Bacillales</taxon>
        <taxon>Paenibacillaceae</taxon>
        <taxon>Paenibacillus</taxon>
    </lineage>
</organism>
<dbReference type="SUPFAM" id="SSF51735">
    <property type="entry name" value="NAD(P)-binding Rossmann-fold domains"/>
    <property type="match status" value="1"/>
</dbReference>
<dbReference type="InterPro" id="IPR036291">
    <property type="entry name" value="NAD(P)-bd_dom_sf"/>
</dbReference>
<dbReference type="PANTHER" id="PTHR43000">
    <property type="entry name" value="DTDP-D-GLUCOSE 4,6-DEHYDRATASE-RELATED"/>
    <property type="match status" value="1"/>
</dbReference>
<keyword evidence="4" id="KW-1185">Reference proteome</keyword>
<dbReference type="GO" id="GO:0008446">
    <property type="term" value="F:GDP-mannose 4,6-dehydratase activity"/>
    <property type="evidence" value="ECO:0007669"/>
    <property type="project" value="UniProtKB-EC"/>
</dbReference>
<comment type="similarity">
    <text evidence="1">Belongs to the NAD(P)-dependent epimerase/dehydratase family.</text>
</comment>
<evidence type="ECO:0000259" key="2">
    <source>
        <dbReference type="Pfam" id="PF01370"/>
    </source>
</evidence>
<gene>
    <name evidence="3" type="ORF">I8J29_12630</name>
</gene>
<dbReference type="Proteomes" id="UP000670947">
    <property type="component" value="Unassembled WGS sequence"/>
</dbReference>
<protein>
    <submittedName>
        <fullName evidence="3">GDP-mannose 4,6-dehydratase</fullName>
        <ecNumber evidence="3">4.2.1.47</ecNumber>
    </submittedName>
</protein>
<dbReference type="InterPro" id="IPR001509">
    <property type="entry name" value="Epimerase_deHydtase"/>
</dbReference>
<feature type="domain" description="NAD-dependent epimerase/dehydratase" evidence="2">
    <location>
        <begin position="5"/>
        <end position="271"/>
    </location>
</feature>
<sequence>MSTYCVTGGAGFIGSHLCERLLKAGHRVVCVDNFNEAYDYKTKIKNILNSIGMESDFQFIHKETDLLRLQRAVAGDSYKLVVADIRHADELDAAFAGERIDAVIHLAAMAGVRPSIADPLLYEDVNVRGTLQLLEAMRRHGVRKWLCASSSSVYGNNEKTPFGEDDAVDRSISPYAATKKACEVLGHTYYYLHGIDAVMLRFFTVYGERQRPDLAIHKFVAMLDRGEPLTVYGDGSSRRDYTYIGDIVDGIMGSLRYVEARDAVYEIVNLGTNRTVSLLELVRGVERALGKKARIRWLPNQPGDVKQTYADVSKAGRLFGYAPRTEFHEGLRRFVTWYRGNNYGQALDRRADL</sequence>
<evidence type="ECO:0000256" key="1">
    <source>
        <dbReference type="ARBA" id="ARBA00007637"/>
    </source>
</evidence>
<proteinExistence type="inferred from homology"/>
<keyword evidence="3" id="KW-0456">Lyase</keyword>
<dbReference type="EMBL" id="JAGGDJ010000007">
    <property type="protein sequence ID" value="MBO7745047.1"/>
    <property type="molecule type" value="Genomic_DNA"/>
</dbReference>
<evidence type="ECO:0000313" key="3">
    <source>
        <dbReference type="EMBL" id="MBO7745047.1"/>
    </source>
</evidence>
<evidence type="ECO:0000313" key="4">
    <source>
        <dbReference type="Proteomes" id="UP000670947"/>
    </source>
</evidence>
<name>A0ABS3W9U2_9BACL</name>
<dbReference type="RefSeq" id="WP_208847955.1">
    <property type="nucleotide sequence ID" value="NZ_JAGGDJ010000007.1"/>
</dbReference>
<dbReference type="Gene3D" id="3.40.50.720">
    <property type="entry name" value="NAD(P)-binding Rossmann-like Domain"/>
    <property type="match status" value="1"/>
</dbReference>
<dbReference type="Pfam" id="PF01370">
    <property type="entry name" value="Epimerase"/>
    <property type="match status" value="1"/>
</dbReference>
<dbReference type="PRINTS" id="PR01713">
    <property type="entry name" value="NUCEPIMERASE"/>
</dbReference>
<dbReference type="EC" id="4.2.1.47" evidence="3"/>
<comment type="caution">
    <text evidence="3">The sequence shown here is derived from an EMBL/GenBank/DDBJ whole genome shotgun (WGS) entry which is preliminary data.</text>
</comment>